<dbReference type="EC" id="3.1.3.5" evidence="3"/>
<evidence type="ECO:0000256" key="2">
    <source>
        <dbReference type="ARBA" id="ARBA00011062"/>
    </source>
</evidence>
<dbReference type="GO" id="GO:0008253">
    <property type="term" value="F:5'-nucleotidase activity"/>
    <property type="evidence" value="ECO:0007669"/>
    <property type="project" value="UniProtKB-EC"/>
</dbReference>
<name>A0A895YTD2_9ACTN</name>
<evidence type="ECO:0000256" key="1">
    <source>
        <dbReference type="ARBA" id="ARBA00000815"/>
    </source>
</evidence>
<sequence>MVRVLVTNDDGIDAPGLHHLARFAAEAGYEVTVAAPDRDASGTSASIAYPMPEGQLELVRRQLPGLAEVPAYAIAGSPALITLVAVRGAFGDPPDLVLSGVNRGSNTGHAILHSGTVGAALTAAANGCPAVALSLRLGFTDVGSDPVPLHWAAATHYLPVLLPALRAAPAPVVFNVNAPSLSPERLPGLRQAKLAAFGAVQTTVETGDGFVRLALESVAGGGGEPGTDTDWLARGYATVSAVTPIFETPDIHLPDH</sequence>
<evidence type="ECO:0000256" key="5">
    <source>
        <dbReference type="ARBA" id="ARBA00022801"/>
    </source>
</evidence>
<dbReference type="InterPro" id="IPR002828">
    <property type="entry name" value="SurE-like_Pase/nucleotidase"/>
</dbReference>
<dbReference type="PANTHER" id="PTHR30457:SF0">
    <property type="entry name" value="PHOSPHATASE, PUTATIVE (AFU_ORTHOLOGUE AFUA_4G01070)-RELATED"/>
    <property type="match status" value="1"/>
</dbReference>
<reference evidence="7" key="1">
    <citation type="submission" date="2021-02" db="EMBL/GenBank/DDBJ databases">
        <title>Natrosporangium hydrolyticum gen. nov., sp. nov, a haloalkaliphilic actinobacterium from a soda solonchak soil.</title>
        <authorList>
            <person name="Sorokin D.Y."/>
            <person name="Khijniak T.V."/>
            <person name="Zakharycheva A.P."/>
            <person name="Boueva O.V."/>
            <person name="Ariskina E.V."/>
            <person name="Hahnke R.L."/>
            <person name="Bunk B."/>
            <person name="Sproer C."/>
            <person name="Schumann P."/>
            <person name="Evtushenko L.I."/>
            <person name="Kublanov I.V."/>
        </authorList>
    </citation>
    <scope>NUCLEOTIDE SEQUENCE</scope>
    <source>
        <strain evidence="7">DSM 106523</strain>
    </source>
</reference>
<feature type="domain" description="Survival protein SurE-like phosphatase/nucleotidase" evidence="6">
    <location>
        <begin position="4"/>
        <end position="194"/>
    </location>
</feature>
<dbReference type="Proteomes" id="UP000662857">
    <property type="component" value="Chromosome"/>
</dbReference>
<gene>
    <name evidence="7" type="ORF">JQS43_13055</name>
</gene>
<proteinExistence type="inferred from homology"/>
<accession>A0A895YTD2</accession>
<dbReference type="SUPFAM" id="SSF64167">
    <property type="entry name" value="SurE-like"/>
    <property type="match status" value="1"/>
</dbReference>
<keyword evidence="4" id="KW-0479">Metal-binding</keyword>
<dbReference type="Pfam" id="PF01975">
    <property type="entry name" value="SurE"/>
    <property type="match status" value="1"/>
</dbReference>
<dbReference type="GO" id="GO:0046872">
    <property type="term" value="F:metal ion binding"/>
    <property type="evidence" value="ECO:0007669"/>
    <property type="project" value="UniProtKB-KW"/>
</dbReference>
<comment type="catalytic activity">
    <reaction evidence="1">
        <text>a ribonucleoside 5'-phosphate + H2O = a ribonucleoside + phosphate</text>
        <dbReference type="Rhea" id="RHEA:12484"/>
        <dbReference type="ChEBI" id="CHEBI:15377"/>
        <dbReference type="ChEBI" id="CHEBI:18254"/>
        <dbReference type="ChEBI" id="CHEBI:43474"/>
        <dbReference type="ChEBI" id="CHEBI:58043"/>
        <dbReference type="EC" id="3.1.3.5"/>
    </reaction>
</comment>
<dbReference type="EMBL" id="CP070499">
    <property type="protein sequence ID" value="QSB17298.1"/>
    <property type="molecule type" value="Genomic_DNA"/>
</dbReference>
<evidence type="ECO:0000256" key="3">
    <source>
        <dbReference type="ARBA" id="ARBA00012643"/>
    </source>
</evidence>
<dbReference type="KEGG" id="nhy:JQS43_13055"/>
<dbReference type="Gene3D" id="3.40.1210.10">
    <property type="entry name" value="Survival protein SurE-like phosphatase/nucleotidase"/>
    <property type="match status" value="1"/>
</dbReference>
<evidence type="ECO:0000256" key="4">
    <source>
        <dbReference type="ARBA" id="ARBA00022723"/>
    </source>
</evidence>
<dbReference type="AlphaFoldDB" id="A0A895YTD2"/>
<dbReference type="InterPro" id="IPR030048">
    <property type="entry name" value="SurE"/>
</dbReference>
<evidence type="ECO:0000313" key="7">
    <source>
        <dbReference type="EMBL" id="QSB17298.1"/>
    </source>
</evidence>
<dbReference type="PANTHER" id="PTHR30457">
    <property type="entry name" value="5'-NUCLEOTIDASE SURE"/>
    <property type="match status" value="1"/>
</dbReference>
<keyword evidence="8" id="KW-1185">Reference proteome</keyword>
<protein>
    <recommendedName>
        <fullName evidence="3">5'-nucleotidase</fullName>
        <ecNumber evidence="3">3.1.3.5</ecNumber>
    </recommendedName>
</protein>
<dbReference type="InterPro" id="IPR036523">
    <property type="entry name" value="SurE-like_sf"/>
</dbReference>
<keyword evidence="5" id="KW-0378">Hydrolase</keyword>
<organism evidence="7 8">
    <name type="scientific">Natronosporangium hydrolyticum</name>
    <dbReference type="NCBI Taxonomy" id="2811111"/>
    <lineage>
        <taxon>Bacteria</taxon>
        <taxon>Bacillati</taxon>
        <taxon>Actinomycetota</taxon>
        <taxon>Actinomycetes</taxon>
        <taxon>Micromonosporales</taxon>
        <taxon>Micromonosporaceae</taxon>
        <taxon>Natronosporangium</taxon>
    </lineage>
</organism>
<evidence type="ECO:0000259" key="6">
    <source>
        <dbReference type="Pfam" id="PF01975"/>
    </source>
</evidence>
<evidence type="ECO:0000313" key="8">
    <source>
        <dbReference type="Proteomes" id="UP000662857"/>
    </source>
</evidence>
<comment type="similarity">
    <text evidence="2">Belongs to the SurE nucleotidase family.</text>
</comment>